<dbReference type="InterPro" id="IPR013005">
    <property type="entry name" value="Ribosomal_uL4-like"/>
</dbReference>
<dbReference type="GO" id="GO:1990904">
    <property type="term" value="C:ribonucleoprotein complex"/>
    <property type="evidence" value="ECO:0007669"/>
    <property type="project" value="UniProtKB-KW"/>
</dbReference>
<dbReference type="GO" id="GO:0019843">
    <property type="term" value="F:rRNA binding"/>
    <property type="evidence" value="ECO:0007669"/>
    <property type="project" value="UniProtKB-UniRule"/>
</dbReference>
<keyword evidence="3 5" id="KW-0687">Ribonucleoprotein</keyword>
<comment type="similarity">
    <text evidence="1 5">Belongs to the universal ribosomal protein uL4 family.</text>
</comment>
<dbReference type="GO" id="GO:0005840">
    <property type="term" value="C:ribosome"/>
    <property type="evidence" value="ECO:0007669"/>
    <property type="project" value="UniProtKB-KW"/>
</dbReference>
<reference evidence="7" key="1">
    <citation type="journal article" date="2020" name="mSystems">
        <title>Genome- and Community-Level Interaction Insights into Carbon Utilization and Element Cycling Functions of Hydrothermarchaeota in Hydrothermal Sediment.</title>
        <authorList>
            <person name="Zhou Z."/>
            <person name="Liu Y."/>
            <person name="Xu W."/>
            <person name="Pan J."/>
            <person name="Luo Z.H."/>
            <person name="Li M."/>
        </authorList>
    </citation>
    <scope>NUCLEOTIDE SEQUENCE [LARGE SCALE GENOMIC DNA]</scope>
    <source>
        <strain evidence="7">SpSt-697</strain>
    </source>
</reference>
<comment type="caution">
    <text evidence="7">The sequence shown here is derived from an EMBL/GenBank/DDBJ whole genome shotgun (WGS) entry which is preliminary data.</text>
</comment>
<dbReference type="AlphaFoldDB" id="A0A7V3ZVQ0"/>
<dbReference type="GO" id="GO:0003735">
    <property type="term" value="F:structural constituent of ribosome"/>
    <property type="evidence" value="ECO:0007669"/>
    <property type="project" value="InterPro"/>
</dbReference>
<dbReference type="PANTHER" id="PTHR10746:SF6">
    <property type="entry name" value="LARGE RIBOSOMAL SUBUNIT PROTEIN UL4M"/>
    <property type="match status" value="1"/>
</dbReference>
<evidence type="ECO:0000256" key="2">
    <source>
        <dbReference type="ARBA" id="ARBA00022980"/>
    </source>
</evidence>
<dbReference type="EMBL" id="DTDR01000121">
    <property type="protein sequence ID" value="HGK63908.1"/>
    <property type="molecule type" value="Genomic_DNA"/>
</dbReference>
<sequence>MKAELLSINGEIKGEIEIPGEIFASEINEGLIWEVVTNYLNNQRQGTACTKTRGEVRGGGRKPWPQKHTGRARHGSIRSPIWRKGGIVFGPKPRDYYYSLPKKKKKFALLSALSARYQDKAVIFLEDFNLEQPKTRLMYNILKNLKINSKNILLVVKEISRNVKLASRNIPNLTLMPAHSLNAYEVLVNDKIIFTESGLERLKELCLTQEK</sequence>
<keyword evidence="5" id="KW-0699">rRNA-binding</keyword>
<comment type="subunit">
    <text evidence="5">Part of the 50S ribosomal subunit.</text>
</comment>
<evidence type="ECO:0000313" key="7">
    <source>
        <dbReference type="EMBL" id="HGK63908.1"/>
    </source>
</evidence>
<proteinExistence type="inferred from homology"/>
<evidence type="ECO:0000256" key="6">
    <source>
        <dbReference type="SAM" id="MobiDB-lite"/>
    </source>
</evidence>
<keyword evidence="2 5" id="KW-0689">Ribosomal protein</keyword>
<dbReference type="HAMAP" id="MF_01328_B">
    <property type="entry name" value="Ribosomal_uL4_B"/>
    <property type="match status" value="1"/>
</dbReference>
<organism evidence="7">
    <name type="scientific">candidate division WOR-3 bacterium</name>
    <dbReference type="NCBI Taxonomy" id="2052148"/>
    <lineage>
        <taxon>Bacteria</taxon>
        <taxon>Bacteria division WOR-3</taxon>
    </lineage>
</organism>
<dbReference type="InterPro" id="IPR023574">
    <property type="entry name" value="Ribosomal_uL4_dom_sf"/>
</dbReference>
<dbReference type="GO" id="GO:0006412">
    <property type="term" value="P:translation"/>
    <property type="evidence" value="ECO:0007669"/>
    <property type="project" value="UniProtKB-UniRule"/>
</dbReference>
<protein>
    <recommendedName>
        <fullName evidence="4 5">Large ribosomal subunit protein uL4</fullName>
    </recommendedName>
</protein>
<feature type="region of interest" description="Disordered" evidence="6">
    <location>
        <begin position="52"/>
        <end position="72"/>
    </location>
</feature>
<dbReference type="InterPro" id="IPR002136">
    <property type="entry name" value="Ribosomal_uL4"/>
</dbReference>
<dbReference type="SUPFAM" id="SSF52166">
    <property type="entry name" value="Ribosomal protein L4"/>
    <property type="match status" value="1"/>
</dbReference>
<dbReference type="NCBIfam" id="TIGR03953">
    <property type="entry name" value="rplD_bact"/>
    <property type="match status" value="1"/>
</dbReference>
<comment type="function">
    <text evidence="5">One of the primary rRNA binding proteins, this protein initially binds near the 5'-end of the 23S rRNA. It is important during the early stages of 50S assembly. It makes multiple contacts with different domains of the 23S rRNA in the assembled 50S subunit and ribosome.</text>
</comment>
<gene>
    <name evidence="5" type="primary">rplD</name>
    <name evidence="7" type="ORF">ENU74_04895</name>
</gene>
<evidence type="ECO:0000256" key="4">
    <source>
        <dbReference type="ARBA" id="ARBA00035244"/>
    </source>
</evidence>
<accession>A0A7V3ZVQ0</accession>
<evidence type="ECO:0000256" key="1">
    <source>
        <dbReference type="ARBA" id="ARBA00010528"/>
    </source>
</evidence>
<evidence type="ECO:0000256" key="3">
    <source>
        <dbReference type="ARBA" id="ARBA00023274"/>
    </source>
</evidence>
<dbReference type="Gene3D" id="3.40.1370.10">
    <property type="match status" value="1"/>
</dbReference>
<evidence type="ECO:0000256" key="5">
    <source>
        <dbReference type="HAMAP-Rule" id="MF_01328"/>
    </source>
</evidence>
<comment type="function">
    <text evidence="5">Forms part of the polypeptide exit tunnel.</text>
</comment>
<keyword evidence="5" id="KW-0694">RNA-binding</keyword>
<dbReference type="Pfam" id="PF00573">
    <property type="entry name" value="Ribosomal_L4"/>
    <property type="match status" value="1"/>
</dbReference>
<dbReference type="PANTHER" id="PTHR10746">
    <property type="entry name" value="50S RIBOSOMAL PROTEIN L4"/>
    <property type="match status" value="1"/>
</dbReference>
<name>A0A7V3ZVQ0_UNCW3</name>